<accession>A0A9W7L331</accession>
<organism evidence="2 3">
    <name type="scientific">Triparma columacea</name>
    <dbReference type="NCBI Taxonomy" id="722753"/>
    <lineage>
        <taxon>Eukaryota</taxon>
        <taxon>Sar</taxon>
        <taxon>Stramenopiles</taxon>
        <taxon>Ochrophyta</taxon>
        <taxon>Bolidophyceae</taxon>
        <taxon>Parmales</taxon>
        <taxon>Triparmaceae</taxon>
        <taxon>Triparma</taxon>
    </lineage>
</organism>
<feature type="compositionally biased region" description="Basic and acidic residues" evidence="1">
    <location>
        <begin position="573"/>
        <end position="595"/>
    </location>
</feature>
<feature type="region of interest" description="Disordered" evidence="1">
    <location>
        <begin position="657"/>
        <end position="761"/>
    </location>
</feature>
<dbReference type="EMBL" id="BRYA01000644">
    <property type="protein sequence ID" value="GMI27368.1"/>
    <property type="molecule type" value="Genomic_DNA"/>
</dbReference>
<feature type="compositionally biased region" description="Acidic residues" evidence="1">
    <location>
        <begin position="318"/>
        <end position="329"/>
    </location>
</feature>
<comment type="caution">
    <text evidence="2">The sequence shown here is derived from an EMBL/GenBank/DDBJ whole genome shotgun (WGS) entry which is preliminary data.</text>
</comment>
<evidence type="ECO:0000256" key="1">
    <source>
        <dbReference type="SAM" id="MobiDB-lite"/>
    </source>
</evidence>
<evidence type="ECO:0000313" key="3">
    <source>
        <dbReference type="Proteomes" id="UP001165065"/>
    </source>
</evidence>
<feature type="region of interest" description="Disordered" evidence="1">
    <location>
        <begin position="315"/>
        <end position="339"/>
    </location>
</feature>
<proteinExistence type="predicted"/>
<evidence type="ECO:0000313" key="2">
    <source>
        <dbReference type="EMBL" id="GMI27368.1"/>
    </source>
</evidence>
<dbReference type="OrthoDB" id="196867at2759"/>
<sequence length="761" mass="84599">MLHPPDRVDQSYAESYARSKNLPSDVNSSSFAPTAGGDRESYTTKYSTKAILTDRGQYMSYLECQLERVTASLLAHGSLEKRMVAMDEAMSRVDDRISSMTKVAKLSQTFAERWGEDTATSVSRLTERVAAVEGMVGGNQNSNDETKSLIQNVTDHISSLERLRLDANKTMDDRLVTMEGKVVGISTENVEARGKFASIDRRFEEMEAAFDFKLGEAAKETDRKLDLVKSELESKVQHVQRSVEVKLSEQAAELARLRHEASLMENRMLAALAKQANVTQEQIQTIHEVVQQSSAAPLHNHRQSNAGAARKFRQFGNWDDDDDDDDDGGGGDGFPSARYSNNDAVAANLVDEIEDLYKSLREQKKTLKEHGLILEKHDTAGVAVEEAIERVAEKMRGLETSIGAIGNNYSTMSATLSNKILSWQMSVVADLEKKLGEDIHSLSSAQDSLDSRLNVFSETVDVKMSEVKSEIEKQLSSSASSAEAELKMSKLVQHEVSTLEERLVKKQEDVLLSSQQKLTDQLHRQYKKQKKHLKQQQQLEQTPYYNSGAAFPQSTGVVPSAKQISSGGGMTARDLRAADETSDDTPPRPVDENYHLDSNAPPMPQQREEEEENVKLIRIRRQVERERRKEAALELYQDANESDESVENLYREVVTRRGKDGKKIVPKTGQKGRGASRTRGRQSKKSWVPAKSVPIRAGERSLSPSKDVPKQVTYEKAMRPYTSAQKLAGLASTTEPTTTLTGTTRMSALSSAASERPSEMS</sequence>
<gene>
    <name evidence="2" type="ORF">TrCOL_g3583</name>
</gene>
<feature type="compositionally biased region" description="Basic residues" evidence="1">
    <location>
        <begin position="674"/>
        <end position="684"/>
    </location>
</feature>
<protein>
    <submittedName>
        <fullName evidence="2">Uncharacterized protein</fullName>
    </submittedName>
</protein>
<feature type="compositionally biased region" description="Low complexity" evidence="1">
    <location>
        <begin position="733"/>
        <end position="744"/>
    </location>
</feature>
<feature type="region of interest" description="Disordered" evidence="1">
    <location>
        <begin position="546"/>
        <end position="612"/>
    </location>
</feature>
<feature type="compositionally biased region" description="Polar residues" evidence="1">
    <location>
        <begin position="552"/>
        <end position="565"/>
    </location>
</feature>
<dbReference type="Proteomes" id="UP001165065">
    <property type="component" value="Unassembled WGS sequence"/>
</dbReference>
<name>A0A9W7L331_9STRA</name>
<keyword evidence="3" id="KW-1185">Reference proteome</keyword>
<dbReference type="AlphaFoldDB" id="A0A9W7L331"/>
<reference evidence="3" key="1">
    <citation type="journal article" date="2023" name="Commun. Biol.">
        <title>Genome analysis of Parmales, the sister group of diatoms, reveals the evolutionary specialization of diatoms from phago-mixotrophs to photoautotrophs.</title>
        <authorList>
            <person name="Ban H."/>
            <person name="Sato S."/>
            <person name="Yoshikawa S."/>
            <person name="Yamada K."/>
            <person name="Nakamura Y."/>
            <person name="Ichinomiya M."/>
            <person name="Sato N."/>
            <person name="Blanc-Mathieu R."/>
            <person name="Endo H."/>
            <person name="Kuwata A."/>
            <person name="Ogata H."/>
        </authorList>
    </citation>
    <scope>NUCLEOTIDE SEQUENCE [LARGE SCALE GENOMIC DNA]</scope>
</reference>
<feature type="compositionally biased region" description="Polar residues" evidence="1">
    <location>
        <begin position="21"/>
        <end position="32"/>
    </location>
</feature>
<feature type="region of interest" description="Disordered" evidence="1">
    <location>
        <begin position="17"/>
        <end position="42"/>
    </location>
</feature>